<feature type="domain" description="PAS" evidence="11">
    <location>
        <begin position="585"/>
        <end position="659"/>
    </location>
</feature>
<evidence type="ECO:0000256" key="4">
    <source>
        <dbReference type="ARBA" id="ARBA00022679"/>
    </source>
</evidence>
<keyword evidence="9" id="KW-0175">Coiled coil</keyword>
<comment type="catalytic activity">
    <reaction evidence="1">
        <text>ATP + protein L-histidine = ADP + protein N-phospho-L-histidine.</text>
        <dbReference type="EC" id="2.7.13.3"/>
    </reaction>
</comment>
<dbReference type="InterPro" id="IPR005467">
    <property type="entry name" value="His_kinase_dom"/>
</dbReference>
<dbReference type="FunFam" id="3.30.565.10:FF:000006">
    <property type="entry name" value="Sensor histidine kinase WalK"/>
    <property type="match status" value="1"/>
</dbReference>
<dbReference type="CDD" id="cd00130">
    <property type="entry name" value="PAS"/>
    <property type="match status" value="3"/>
</dbReference>
<evidence type="ECO:0000256" key="5">
    <source>
        <dbReference type="ARBA" id="ARBA00022777"/>
    </source>
</evidence>
<dbReference type="STRING" id="128403.WA1_30935"/>
<dbReference type="Pfam" id="PF13426">
    <property type="entry name" value="PAS_9"/>
    <property type="match status" value="1"/>
</dbReference>
<evidence type="ECO:0000259" key="10">
    <source>
        <dbReference type="PROSITE" id="PS50109"/>
    </source>
</evidence>
<feature type="domain" description="PAC" evidence="12">
    <location>
        <begin position="532"/>
        <end position="584"/>
    </location>
</feature>
<keyword evidence="8" id="KW-0129">CBS domain</keyword>
<accession>A0A139X381</accession>
<sequence length="949" mass="107622">MHALAQYISLPCLDCVIYPSPPTITGEGTLLDAVALMRQSRLQPGFVLVLDEMRVVGLLTEQDIVQIAFSEVNFKEIKIFEVMATSVITLKRSEIENNILVTLLKLLRLHHLPALVVIDEEERLIGVITYESICHSLEREGLTIGSLEQTQEQFSLIESAVIDAEAKQQLQAVIDAVPGFVSWVRADGHYLGVNRRLAESLNLTTEDFVGQLVGFTQTNHEIANFIQDFVASPQIATSRIFDMQVHGTVRNYLITSHKYQQGQATVLVGIDITETKQVERALQQAQAALVQANAELEMRVEERTKALRDMNRQLMYEIADRQLVEEQLRQSQEMLQLIMDNIPQSVFWKDTTSVYLGCNRNFAQIIGLDSPEDILGKTDYDLVRNQEEAKYYCACDARVMENDVPEYHVASLHLRKDGKEAWLETTRVPLHDLEGNVMGILGTFEDISSRKQAEESLRLRDRAIAASSNGIIITDVTMPNSPIIYVNKAFEQITGYSVEEVLGKDCRFLQNDDHNQPGLIELRNAITQGNSCTVILRNYRKDGSLFWNELSISPVHDSNGNLTHYISIQTDITERQRAAVALLVSQERLHYLLSSSPGVIYSCKPSGNFETTFISENVTSVLGYEVQEFMQTPGFWIERVCPEDLPRVVADAAKLLEQRQINYEYRFFHKNGSVRWMYDQAQLVLDDTGNPLEIVGYWIDITERKQLEEELKNALQKEKELNDLKSRFIAMTSHEFRTPLSTILSSAELLQHYRHKWTQEKQLSHLQRIQNAVHHMTEMLDNVLLIGRAESGKLSLALEEFDLIEYCQYIIEESGLNIKNQQTISFKSQNESIKCRMDKKLLRHILSNLLSNAIKYSAEGNLIQFSLHLEAGQAIFEIQDCGIGIPPEDLPHIFESFHRGTNVSHIQGSGLGLAIVKRCIDTHKGEITVTSQVGAGTRFTVRLPVTDDQ</sequence>
<dbReference type="OrthoDB" id="453200at2"/>
<organism evidence="14 15">
    <name type="scientific">Scytonema hofmannii PCC 7110</name>
    <dbReference type="NCBI Taxonomy" id="128403"/>
    <lineage>
        <taxon>Bacteria</taxon>
        <taxon>Bacillati</taxon>
        <taxon>Cyanobacteriota</taxon>
        <taxon>Cyanophyceae</taxon>
        <taxon>Nostocales</taxon>
        <taxon>Scytonemataceae</taxon>
        <taxon>Scytonema</taxon>
    </lineage>
</organism>
<name>A0A139X381_9CYAN</name>
<dbReference type="InterPro" id="IPR004358">
    <property type="entry name" value="Sig_transdc_His_kin-like_C"/>
</dbReference>
<dbReference type="CDD" id="cd00075">
    <property type="entry name" value="HATPase"/>
    <property type="match status" value="1"/>
</dbReference>
<dbReference type="Pfam" id="PF00512">
    <property type="entry name" value="HisKA"/>
    <property type="match status" value="1"/>
</dbReference>
<dbReference type="SUPFAM" id="SSF47384">
    <property type="entry name" value="Homodimeric domain of signal transducing histidine kinase"/>
    <property type="match status" value="1"/>
</dbReference>
<keyword evidence="6" id="KW-0902">Two-component regulatory system</keyword>
<dbReference type="Pfam" id="PF00571">
    <property type="entry name" value="CBS"/>
    <property type="match status" value="2"/>
</dbReference>
<evidence type="ECO:0000313" key="14">
    <source>
        <dbReference type="EMBL" id="KYC39171.1"/>
    </source>
</evidence>
<dbReference type="PRINTS" id="PR00344">
    <property type="entry name" value="BCTRLSENSOR"/>
</dbReference>
<dbReference type="CDD" id="cd00082">
    <property type="entry name" value="HisKA"/>
    <property type="match status" value="1"/>
</dbReference>
<dbReference type="InterPro" id="IPR046342">
    <property type="entry name" value="CBS_dom_sf"/>
</dbReference>
<feature type="domain" description="CBS" evidence="13">
    <location>
        <begin position="17"/>
        <end position="76"/>
    </location>
</feature>
<dbReference type="InterPro" id="IPR052162">
    <property type="entry name" value="Sensor_kinase/Photoreceptor"/>
</dbReference>
<dbReference type="RefSeq" id="WP_017740454.1">
    <property type="nucleotide sequence ID" value="NZ_KQ976354.1"/>
</dbReference>
<evidence type="ECO:0000256" key="1">
    <source>
        <dbReference type="ARBA" id="ARBA00000085"/>
    </source>
</evidence>
<evidence type="ECO:0000256" key="2">
    <source>
        <dbReference type="ARBA" id="ARBA00012438"/>
    </source>
</evidence>
<feature type="domain" description="PAC" evidence="12">
    <location>
        <begin position="403"/>
        <end position="459"/>
    </location>
</feature>
<dbReference type="SMART" id="SM00387">
    <property type="entry name" value="HATPase_c"/>
    <property type="match status" value="1"/>
</dbReference>
<evidence type="ECO:0000256" key="6">
    <source>
        <dbReference type="ARBA" id="ARBA00023012"/>
    </source>
</evidence>
<dbReference type="InterPro" id="IPR001610">
    <property type="entry name" value="PAC"/>
</dbReference>
<dbReference type="PANTHER" id="PTHR43304">
    <property type="entry name" value="PHYTOCHROME-LIKE PROTEIN CPH1"/>
    <property type="match status" value="1"/>
</dbReference>
<comment type="function">
    <text evidence="7">Photoreceptor which exists in two forms that are reversibly interconvertible by light: the R form that absorbs maximally in the red region of the spectrum and the FR form that absorbs maximally in the far-red region.</text>
</comment>
<dbReference type="InterPro" id="IPR036890">
    <property type="entry name" value="HATPase_C_sf"/>
</dbReference>
<dbReference type="Gene3D" id="3.30.450.20">
    <property type="entry name" value="PAS domain"/>
    <property type="match status" value="4"/>
</dbReference>
<dbReference type="EC" id="2.7.13.3" evidence="2"/>
<dbReference type="SMART" id="SM00091">
    <property type="entry name" value="PAS"/>
    <property type="match status" value="4"/>
</dbReference>
<feature type="domain" description="CBS" evidence="13">
    <location>
        <begin position="83"/>
        <end position="144"/>
    </location>
</feature>
<keyword evidence="3" id="KW-0597">Phosphoprotein</keyword>
<dbReference type="PROSITE" id="PS50112">
    <property type="entry name" value="PAS"/>
    <property type="match status" value="2"/>
</dbReference>
<feature type="domain" description="Histidine kinase" evidence="10">
    <location>
        <begin position="731"/>
        <end position="947"/>
    </location>
</feature>
<dbReference type="Pfam" id="PF02518">
    <property type="entry name" value="HATPase_c"/>
    <property type="match status" value="1"/>
</dbReference>
<dbReference type="Pfam" id="PF08448">
    <property type="entry name" value="PAS_4"/>
    <property type="match status" value="1"/>
</dbReference>
<dbReference type="Gene3D" id="3.10.580.10">
    <property type="entry name" value="CBS-domain"/>
    <property type="match status" value="1"/>
</dbReference>
<keyword evidence="4" id="KW-0808">Transferase</keyword>
<evidence type="ECO:0000259" key="12">
    <source>
        <dbReference type="PROSITE" id="PS50113"/>
    </source>
</evidence>
<dbReference type="PROSITE" id="PS50113">
    <property type="entry name" value="PAC"/>
    <property type="match status" value="3"/>
</dbReference>
<dbReference type="PANTHER" id="PTHR43304:SF1">
    <property type="entry name" value="PAC DOMAIN-CONTAINING PROTEIN"/>
    <property type="match status" value="1"/>
</dbReference>
<evidence type="ECO:0000256" key="9">
    <source>
        <dbReference type="SAM" id="Coils"/>
    </source>
</evidence>
<reference evidence="14 15" key="1">
    <citation type="journal article" date="2013" name="Genome Biol. Evol.">
        <title>Genomes of Stigonematalean cyanobacteria (subsection V) and the evolution of oxygenic photosynthesis from prokaryotes to plastids.</title>
        <authorList>
            <person name="Dagan T."/>
            <person name="Roettger M."/>
            <person name="Stucken K."/>
            <person name="Landan G."/>
            <person name="Koch R."/>
            <person name="Major P."/>
            <person name="Gould S.B."/>
            <person name="Goremykin V.V."/>
            <person name="Rippka R."/>
            <person name="Tandeau de Marsac N."/>
            <person name="Gugger M."/>
            <person name="Lockhart P.J."/>
            <person name="Allen J.F."/>
            <person name="Brune I."/>
            <person name="Maus I."/>
            <person name="Puhler A."/>
            <person name="Martin W.F."/>
        </authorList>
    </citation>
    <scope>NUCLEOTIDE SEQUENCE [LARGE SCALE GENOMIC DNA]</scope>
    <source>
        <strain evidence="14 15">PCC 7110</strain>
    </source>
</reference>
<evidence type="ECO:0000256" key="8">
    <source>
        <dbReference type="PROSITE-ProRule" id="PRU00703"/>
    </source>
</evidence>
<protein>
    <recommendedName>
        <fullName evidence="2">histidine kinase</fullName>
        <ecNumber evidence="2">2.7.13.3</ecNumber>
    </recommendedName>
</protein>
<dbReference type="PROSITE" id="PS51371">
    <property type="entry name" value="CBS"/>
    <property type="match status" value="2"/>
</dbReference>
<dbReference type="InterPro" id="IPR013655">
    <property type="entry name" value="PAS_fold_3"/>
</dbReference>
<gene>
    <name evidence="14" type="ORF">WA1_30935</name>
</gene>
<dbReference type="Pfam" id="PF08447">
    <property type="entry name" value="PAS_3"/>
    <property type="match status" value="1"/>
</dbReference>
<keyword evidence="15" id="KW-1185">Reference proteome</keyword>
<dbReference type="SUPFAM" id="SSF54631">
    <property type="entry name" value="CBS-domain pair"/>
    <property type="match status" value="1"/>
</dbReference>
<feature type="domain" description="PAS" evidence="11">
    <location>
        <begin position="456"/>
        <end position="529"/>
    </location>
</feature>
<dbReference type="NCBIfam" id="TIGR00229">
    <property type="entry name" value="sensory_box"/>
    <property type="match status" value="3"/>
</dbReference>
<dbReference type="InterPro" id="IPR036097">
    <property type="entry name" value="HisK_dim/P_sf"/>
</dbReference>
<evidence type="ECO:0000313" key="15">
    <source>
        <dbReference type="Proteomes" id="UP000076925"/>
    </source>
</evidence>
<dbReference type="GO" id="GO:0000155">
    <property type="term" value="F:phosphorelay sensor kinase activity"/>
    <property type="evidence" value="ECO:0007669"/>
    <property type="project" value="InterPro"/>
</dbReference>
<dbReference type="InterPro" id="IPR003594">
    <property type="entry name" value="HATPase_dom"/>
</dbReference>
<evidence type="ECO:0000256" key="3">
    <source>
        <dbReference type="ARBA" id="ARBA00022553"/>
    </source>
</evidence>
<dbReference type="EMBL" id="ANNX02000035">
    <property type="protein sequence ID" value="KYC39171.1"/>
    <property type="molecule type" value="Genomic_DNA"/>
</dbReference>
<dbReference type="SUPFAM" id="SSF55785">
    <property type="entry name" value="PYP-like sensor domain (PAS domain)"/>
    <property type="match status" value="4"/>
</dbReference>
<evidence type="ECO:0000259" key="13">
    <source>
        <dbReference type="PROSITE" id="PS51371"/>
    </source>
</evidence>
<comment type="caution">
    <text evidence="14">The sequence shown here is derived from an EMBL/GenBank/DDBJ whole genome shotgun (WGS) entry which is preliminary data.</text>
</comment>
<dbReference type="SMART" id="SM00086">
    <property type="entry name" value="PAC"/>
    <property type="match status" value="3"/>
</dbReference>
<dbReference type="Gene3D" id="1.10.287.130">
    <property type="match status" value="1"/>
</dbReference>
<evidence type="ECO:0000259" key="11">
    <source>
        <dbReference type="PROSITE" id="PS50112"/>
    </source>
</evidence>
<proteinExistence type="predicted"/>
<dbReference type="SMART" id="SM00388">
    <property type="entry name" value="HisKA"/>
    <property type="match status" value="1"/>
</dbReference>
<dbReference type="PROSITE" id="PS50109">
    <property type="entry name" value="HIS_KIN"/>
    <property type="match status" value="1"/>
</dbReference>
<dbReference type="InterPro" id="IPR003661">
    <property type="entry name" value="HisK_dim/P_dom"/>
</dbReference>
<dbReference type="InterPro" id="IPR000014">
    <property type="entry name" value="PAS"/>
</dbReference>
<dbReference type="SUPFAM" id="SSF55874">
    <property type="entry name" value="ATPase domain of HSP90 chaperone/DNA topoisomerase II/histidine kinase"/>
    <property type="match status" value="1"/>
</dbReference>
<dbReference type="InterPro" id="IPR035965">
    <property type="entry name" value="PAS-like_dom_sf"/>
</dbReference>
<dbReference type="Proteomes" id="UP000076925">
    <property type="component" value="Unassembled WGS sequence"/>
</dbReference>
<dbReference type="InterPro" id="IPR013656">
    <property type="entry name" value="PAS_4"/>
</dbReference>
<dbReference type="AlphaFoldDB" id="A0A139X381"/>
<dbReference type="Gene3D" id="3.30.565.10">
    <property type="entry name" value="Histidine kinase-like ATPase, C-terminal domain"/>
    <property type="match status" value="1"/>
</dbReference>
<dbReference type="InterPro" id="IPR000700">
    <property type="entry name" value="PAS-assoc_C"/>
</dbReference>
<dbReference type="InterPro" id="IPR000644">
    <property type="entry name" value="CBS_dom"/>
</dbReference>
<evidence type="ECO:0000256" key="7">
    <source>
        <dbReference type="ARBA" id="ARBA00055745"/>
    </source>
</evidence>
<feature type="domain" description="PAC" evidence="12">
    <location>
        <begin position="661"/>
        <end position="713"/>
    </location>
</feature>
<keyword evidence="5" id="KW-0418">Kinase</keyword>
<feature type="coiled-coil region" evidence="9">
    <location>
        <begin position="275"/>
        <end position="313"/>
    </location>
</feature>